<sequence>MCFFGKVQSKAQKSRATHGFLIPIAPCQDFCYAIKNQKKGHPMTPKSYPLRPKQAKALFWDFPQTVSKPVAFFIIPIILIFFPQITKYNYFLVTGVLFIISLMIDFIVAYFFKGRVNDIRLIIDETGIYTNSKYLSKILHFKPIHWHDIQAVSYCHDKSKIVTDAIFSNKPAELEKYPNFLLIHGHSNGVVGALTKRFAIHEHIWQIDDFDEVIAIFKQKGFDIQNFNDDSYAKVFLPERHDLGKRSGHLAYSSFGLFIALGVLFYFDKFITLDFGNMDNIYMGVAIAVFVLGSYYTYSENKRLDGTVSLIIFVPMATLFLFNAMLFISPMVGKKHDVDFDFKGDKWQTDYKQKPLYIECQKHQTNIKSDGKLTITDTLGMVRVSFDELDKVCIGGRFSKG</sequence>
<name>A0A1B8Q4L8_MORLA</name>
<dbReference type="AlphaFoldDB" id="A0A1B8Q4L8"/>
<proteinExistence type="predicted"/>
<reference evidence="2 3" key="1">
    <citation type="submission" date="2016-06" db="EMBL/GenBank/DDBJ databases">
        <title>Draft genome of Moraxella lacunata CCUG 57757A.</title>
        <authorList>
            <person name="Salva-Serra F."/>
            <person name="Engstrom-Jakobsson H."/>
            <person name="Thorell K."/>
            <person name="Gonzales-Siles L."/>
            <person name="Karlsson R."/>
            <person name="Boulund F."/>
            <person name="Engstrand L."/>
            <person name="Kristiansson E."/>
            <person name="Moore E."/>
        </authorList>
    </citation>
    <scope>NUCLEOTIDE SEQUENCE [LARGE SCALE GENOMIC DNA]</scope>
    <source>
        <strain evidence="2 3">CCUG 57757A</strain>
    </source>
</reference>
<organism evidence="2 3">
    <name type="scientific">Moraxella lacunata</name>
    <dbReference type="NCBI Taxonomy" id="477"/>
    <lineage>
        <taxon>Bacteria</taxon>
        <taxon>Pseudomonadati</taxon>
        <taxon>Pseudomonadota</taxon>
        <taxon>Gammaproteobacteria</taxon>
        <taxon>Moraxellales</taxon>
        <taxon>Moraxellaceae</taxon>
        <taxon>Moraxella</taxon>
    </lineage>
</organism>
<feature type="transmembrane region" description="Helical" evidence="1">
    <location>
        <begin position="91"/>
        <end position="112"/>
    </location>
</feature>
<comment type="caution">
    <text evidence="2">The sequence shown here is derived from an EMBL/GenBank/DDBJ whole genome shotgun (WGS) entry which is preliminary data.</text>
</comment>
<keyword evidence="1" id="KW-1133">Transmembrane helix</keyword>
<evidence type="ECO:0000256" key="1">
    <source>
        <dbReference type="SAM" id="Phobius"/>
    </source>
</evidence>
<keyword evidence="1" id="KW-0812">Transmembrane</keyword>
<feature type="transmembrane region" description="Helical" evidence="1">
    <location>
        <begin position="310"/>
        <end position="332"/>
    </location>
</feature>
<evidence type="ECO:0000313" key="3">
    <source>
        <dbReference type="Proteomes" id="UP000092607"/>
    </source>
</evidence>
<feature type="transmembrane region" description="Helical" evidence="1">
    <location>
        <begin position="280"/>
        <end position="298"/>
    </location>
</feature>
<dbReference type="Proteomes" id="UP000092607">
    <property type="component" value="Unassembled WGS sequence"/>
</dbReference>
<evidence type="ECO:0000313" key="2">
    <source>
        <dbReference type="EMBL" id="OBX64539.1"/>
    </source>
</evidence>
<dbReference type="EMBL" id="LZMS01000041">
    <property type="protein sequence ID" value="OBX64539.1"/>
    <property type="molecule type" value="Genomic_DNA"/>
</dbReference>
<protein>
    <submittedName>
        <fullName evidence="2">Uncharacterized protein</fullName>
    </submittedName>
</protein>
<feature type="transmembrane region" description="Helical" evidence="1">
    <location>
        <begin position="66"/>
        <end position="85"/>
    </location>
</feature>
<keyword evidence="1" id="KW-0472">Membrane</keyword>
<accession>A0A1B8Q4L8</accession>
<gene>
    <name evidence="2" type="ORF">A9309_04445</name>
</gene>
<feature type="transmembrane region" description="Helical" evidence="1">
    <location>
        <begin position="250"/>
        <end position="268"/>
    </location>
</feature>